<reference evidence="1" key="1">
    <citation type="journal article" date="2020" name="Nature">
        <title>Giant virus diversity and host interactions through global metagenomics.</title>
        <authorList>
            <person name="Schulz F."/>
            <person name="Roux S."/>
            <person name="Paez-Espino D."/>
            <person name="Jungbluth S."/>
            <person name="Walsh D.A."/>
            <person name="Denef V.J."/>
            <person name="McMahon K.D."/>
            <person name="Konstantinidis K.T."/>
            <person name="Eloe-Fadrosh E.A."/>
            <person name="Kyrpides N.C."/>
            <person name="Woyke T."/>
        </authorList>
    </citation>
    <scope>NUCLEOTIDE SEQUENCE</scope>
    <source>
        <strain evidence="1">GVMAG-S-1101171-111</strain>
    </source>
</reference>
<proteinExistence type="predicted"/>
<organism evidence="1">
    <name type="scientific">viral metagenome</name>
    <dbReference type="NCBI Taxonomy" id="1070528"/>
    <lineage>
        <taxon>unclassified sequences</taxon>
        <taxon>metagenomes</taxon>
        <taxon>organismal metagenomes</taxon>
    </lineage>
</organism>
<accession>A0A6C0ARL5</accession>
<name>A0A6C0ARL5_9ZZZZ</name>
<sequence length="379" mass="44690">MYSIFETNQICNYTINPSIHYINPKIKHKVYATKTMLYSIYNYDKGFICFDDTESSKYRSVICSYPDKEILCFSPTKSVSYTNFNGNENGGYQEKPSTTVTDIVEGIMVNLFFDSRIDSWEIATKSAIGGKYGQMYNDRKATIYDMFIQALAGNIEQSLNENPIISMLPKWCSYSFVMNITQEPHLTLVAVYNIQKKNVLLVPSTIYKKWRVFEDIDGLVSFPKEYDKIDLKQTEVGFMVQDYESGQRAKILLPEYLTAKRMNKIKPATQYQYLCLRRVNKVYGYLTYFPKQRTDFFLIEEQYDNYVNKVHHYYMEHFVKKKLVWQDIPVKYRDPVYKIHHEIYIKGLSQKNPVVITKSVVKDFFIKKDPNEMAYRLSK</sequence>
<dbReference type="EMBL" id="MN740803">
    <property type="protein sequence ID" value="QHS82557.1"/>
    <property type="molecule type" value="Genomic_DNA"/>
</dbReference>
<protein>
    <submittedName>
        <fullName evidence="1">Uncharacterized protein</fullName>
    </submittedName>
</protein>
<dbReference type="AlphaFoldDB" id="A0A6C0ARL5"/>
<evidence type="ECO:0000313" key="1">
    <source>
        <dbReference type="EMBL" id="QHS82557.1"/>
    </source>
</evidence>